<proteinExistence type="predicted"/>
<organism evidence="3 4">
    <name type="scientific">Rhodopirellula baltica WH47</name>
    <dbReference type="NCBI Taxonomy" id="991778"/>
    <lineage>
        <taxon>Bacteria</taxon>
        <taxon>Pseudomonadati</taxon>
        <taxon>Planctomycetota</taxon>
        <taxon>Planctomycetia</taxon>
        <taxon>Pirellulales</taxon>
        <taxon>Pirellulaceae</taxon>
        <taxon>Rhodopirellula</taxon>
    </lineage>
</organism>
<gene>
    <name evidence="3" type="ORF">RBWH47_04993</name>
</gene>
<keyword evidence="1" id="KW-0233">DNA recombination</keyword>
<feature type="region of interest" description="Disordered" evidence="2">
    <location>
        <begin position="287"/>
        <end position="317"/>
    </location>
</feature>
<dbReference type="GO" id="GO:0006310">
    <property type="term" value="P:DNA recombination"/>
    <property type="evidence" value="ECO:0007669"/>
    <property type="project" value="UniProtKB-KW"/>
</dbReference>
<protein>
    <submittedName>
        <fullName evidence="3">Protein containing Integrase, catalytic core, phage domain</fullName>
    </submittedName>
</protein>
<dbReference type="Gene3D" id="1.10.443.10">
    <property type="entry name" value="Intergrase catalytic core"/>
    <property type="match status" value="1"/>
</dbReference>
<dbReference type="GO" id="GO:0015074">
    <property type="term" value="P:DNA integration"/>
    <property type="evidence" value="ECO:0007669"/>
    <property type="project" value="InterPro"/>
</dbReference>
<dbReference type="AlphaFoldDB" id="F2AU29"/>
<comment type="caution">
    <text evidence="3">The sequence shown here is derived from an EMBL/GenBank/DDBJ whole genome shotgun (WGS) entry which is preliminary data.</text>
</comment>
<reference evidence="3 4" key="1">
    <citation type="journal article" date="2013" name="Mar. Genomics">
        <title>Expression of sulfatases in Rhodopirellula baltica and the diversity of sulfatases in the genus Rhodopirellula.</title>
        <authorList>
            <person name="Wegner C.E."/>
            <person name="Richter-Heitmann T."/>
            <person name="Klindworth A."/>
            <person name="Klockow C."/>
            <person name="Richter M."/>
            <person name="Achstetter T."/>
            <person name="Glockner F.O."/>
            <person name="Harder J."/>
        </authorList>
    </citation>
    <scope>NUCLEOTIDE SEQUENCE [LARGE SCALE GENOMIC DNA]</scope>
    <source>
        <strain evidence="3 4">WH47</strain>
    </source>
</reference>
<evidence type="ECO:0000256" key="2">
    <source>
        <dbReference type="SAM" id="MobiDB-lite"/>
    </source>
</evidence>
<evidence type="ECO:0000313" key="4">
    <source>
        <dbReference type="Proteomes" id="UP000006222"/>
    </source>
</evidence>
<dbReference type="Proteomes" id="UP000006222">
    <property type="component" value="Unassembled WGS sequence"/>
</dbReference>
<accession>F2AU29</accession>
<dbReference type="PANTHER" id="PTHR30349">
    <property type="entry name" value="PHAGE INTEGRASE-RELATED"/>
    <property type="match status" value="1"/>
</dbReference>
<dbReference type="InterPro" id="IPR013762">
    <property type="entry name" value="Integrase-like_cat_sf"/>
</dbReference>
<dbReference type="GO" id="GO:0003677">
    <property type="term" value="F:DNA binding"/>
    <property type="evidence" value="ECO:0007669"/>
    <property type="project" value="InterPro"/>
</dbReference>
<dbReference type="RefSeq" id="WP_007327140.1">
    <property type="nucleotide sequence ID" value="NZ_AFAR01000171.1"/>
</dbReference>
<evidence type="ECO:0000256" key="1">
    <source>
        <dbReference type="ARBA" id="ARBA00023172"/>
    </source>
</evidence>
<sequence length="412" mass="46470">MSHSNSHVPSYRKHASGQARVTINGRDYYLGRWKSPQSIEKYNQLIGEYLGNGKSANFGHSPQQLTVAMIMADYLKHARAYYGTGKSSEWHRIKAAISPLKDLYASFPATDFGPQQYKAVRQAMIDHDLSRPGINHHMQRVVRMFKWAAAEGMIPASVFETLRLIPGLKSGRTEAPDTEPILPVDQAVVDATLPKLSPIVRDMVRVQLLIGCRPGEVCKLTPGCIDRSKDVWIATIAEHKTKWHGHSRVFAIGPEAQAILLPYMDRGEEEHLFRPVDAMELLREERAAKRTTPKSCGNRRGLKRDRGGLRGKKSKKQPGVCYTTESYRRAIHNGCDKAFPAPEGLTKEQTKQWKSDHRWSPNRLRHTRGTEIRQKFGLEAAQVILGHKNADVTQIYAERDLARAIEIAREVG</sequence>
<name>F2AU29_RHOBT</name>
<dbReference type="PATRIC" id="fig|991778.3.peg.3428"/>
<dbReference type="InterPro" id="IPR050090">
    <property type="entry name" value="Tyrosine_recombinase_XerCD"/>
</dbReference>
<dbReference type="SUPFAM" id="SSF56349">
    <property type="entry name" value="DNA breaking-rejoining enzymes"/>
    <property type="match status" value="1"/>
</dbReference>
<dbReference type="InterPro" id="IPR011010">
    <property type="entry name" value="DNA_brk_join_enz"/>
</dbReference>
<dbReference type="PANTHER" id="PTHR30349:SF64">
    <property type="entry name" value="PROPHAGE INTEGRASE INTD-RELATED"/>
    <property type="match status" value="1"/>
</dbReference>
<dbReference type="EMBL" id="AFAR01000171">
    <property type="protein sequence ID" value="EGF26820.1"/>
    <property type="molecule type" value="Genomic_DNA"/>
</dbReference>
<evidence type="ECO:0000313" key="3">
    <source>
        <dbReference type="EMBL" id="EGF26820.1"/>
    </source>
</evidence>
<dbReference type="CDD" id="cd00397">
    <property type="entry name" value="DNA_BRE_C"/>
    <property type="match status" value="1"/>
</dbReference>